<protein>
    <submittedName>
        <fullName evidence="1">Uncharacterized protein</fullName>
    </submittedName>
</protein>
<reference evidence="1" key="2">
    <citation type="submission" date="2019-07" db="EMBL/GenBank/DDBJ databases">
        <authorList>
            <person name="Yang Y."/>
            <person name="Bocs S."/>
            <person name="Baudouin L."/>
        </authorList>
    </citation>
    <scope>NUCLEOTIDE SEQUENCE</scope>
    <source>
        <tissue evidence="1">Spear leaf of Hainan Tall coconut</tissue>
    </source>
</reference>
<reference evidence="1" key="1">
    <citation type="journal article" date="2017" name="Gigascience">
        <title>The genome draft of coconut (Cocos nucifera).</title>
        <authorList>
            <person name="Xiao Y."/>
            <person name="Xu P."/>
            <person name="Fan H."/>
            <person name="Baudouin L."/>
            <person name="Xia W."/>
            <person name="Bocs S."/>
            <person name="Xu J."/>
            <person name="Li Q."/>
            <person name="Guo A."/>
            <person name="Zhou L."/>
            <person name="Li J."/>
            <person name="Wu Y."/>
            <person name="Ma Z."/>
            <person name="Armero A."/>
            <person name="Issali A.E."/>
            <person name="Liu N."/>
            <person name="Peng M."/>
            <person name="Yang Y."/>
        </authorList>
    </citation>
    <scope>NUCLEOTIDE SEQUENCE</scope>
    <source>
        <tissue evidence="1">Spear leaf of Hainan Tall coconut</tissue>
    </source>
</reference>
<evidence type="ECO:0000313" key="2">
    <source>
        <dbReference type="Proteomes" id="UP000797356"/>
    </source>
</evidence>
<organism evidence="1 2">
    <name type="scientific">Cocos nucifera</name>
    <name type="common">Coconut palm</name>
    <dbReference type="NCBI Taxonomy" id="13894"/>
    <lineage>
        <taxon>Eukaryota</taxon>
        <taxon>Viridiplantae</taxon>
        <taxon>Streptophyta</taxon>
        <taxon>Embryophyta</taxon>
        <taxon>Tracheophyta</taxon>
        <taxon>Spermatophyta</taxon>
        <taxon>Magnoliopsida</taxon>
        <taxon>Liliopsida</taxon>
        <taxon>Arecaceae</taxon>
        <taxon>Arecoideae</taxon>
        <taxon>Cocoseae</taxon>
        <taxon>Attaleinae</taxon>
        <taxon>Cocos</taxon>
    </lineage>
</organism>
<keyword evidence="2" id="KW-1185">Reference proteome</keyword>
<dbReference type="AlphaFoldDB" id="A0A8K0IQH7"/>
<accession>A0A8K0IQH7</accession>
<name>A0A8K0IQH7_COCNU</name>
<sequence length="121" mass="13229">MSPPPPSFGSCETPPLYHHHHHSDPPLVELPLMPLSSFSIIIGDPWSFRYDPLSIAIDHDGTEMPSSFHPCLSVSYVQFSIRGAVGAYFVHLDIDCLRTSTASIYSIDGIYSTGGIYSTSS</sequence>
<evidence type="ECO:0000313" key="1">
    <source>
        <dbReference type="EMBL" id="KAG1365005.1"/>
    </source>
</evidence>
<comment type="caution">
    <text evidence="1">The sequence shown here is derived from an EMBL/GenBank/DDBJ whole genome shotgun (WGS) entry which is preliminary data.</text>
</comment>
<proteinExistence type="predicted"/>
<dbReference type="EMBL" id="CM017883">
    <property type="protein sequence ID" value="KAG1365005.1"/>
    <property type="molecule type" value="Genomic_DNA"/>
</dbReference>
<gene>
    <name evidence="1" type="ORF">COCNU_12G000050</name>
</gene>
<dbReference type="Proteomes" id="UP000797356">
    <property type="component" value="Chromosome 12"/>
</dbReference>